<dbReference type="EMBL" id="CXST01000002">
    <property type="protein sequence ID" value="CTQ45069.1"/>
    <property type="molecule type" value="Genomic_DNA"/>
</dbReference>
<dbReference type="STRING" id="187304.B0E33_05760"/>
<protein>
    <submittedName>
        <fullName evidence="2">Uncharacterized protein</fullName>
    </submittedName>
</protein>
<feature type="signal peptide" evidence="1">
    <location>
        <begin position="1"/>
        <end position="21"/>
    </location>
</feature>
<dbReference type="AlphaFoldDB" id="A0A0M6Y6R0"/>
<evidence type="ECO:0000313" key="2">
    <source>
        <dbReference type="EMBL" id="CTQ45069.1"/>
    </source>
</evidence>
<evidence type="ECO:0000313" key="3">
    <source>
        <dbReference type="Proteomes" id="UP000048926"/>
    </source>
</evidence>
<keyword evidence="3" id="KW-1185">Reference proteome</keyword>
<name>A0A0M6Y6R0_9HYPH</name>
<dbReference type="Proteomes" id="UP000048926">
    <property type="component" value="Unassembled WGS sequence"/>
</dbReference>
<accession>A0A0M6Y6R0</accession>
<proteinExistence type="predicted"/>
<dbReference type="RefSeq" id="WP_145903679.1">
    <property type="nucleotide sequence ID" value="NZ_CP045617.1"/>
</dbReference>
<keyword evidence="1" id="KW-0732">Signal</keyword>
<gene>
    <name evidence="2" type="ORF">LAL4801_03516</name>
</gene>
<feature type="chain" id="PRO_5005807551" evidence="1">
    <location>
        <begin position="22"/>
        <end position="117"/>
    </location>
</feature>
<organism evidence="2 3">
    <name type="scientific">Roseibium aggregatum</name>
    <dbReference type="NCBI Taxonomy" id="187304"/>
    <lineage>
        <taxon>Bacteria</taxon>
        <taxon>Pseudomonadati</taxon>
        <taxon>Pseudomonadota</taxon>
        <taxon>Alphaproteobacteria</taxon>
        <taxon>Hyphomicrobiales</taxon>
        <taxon>Stappiaceae</taxon>
        <taxon>Roseibium</taxon>
    </lineage>
</organism>
<reference evidence="3" key="1">
    <citation type="submission" date="2015-07" db="EMBL/GenBank/DDBJ databases">
        <authorList>
            <person name="Rodrigo-Torres Lidia"/>
            <person name="Arahal R.David."/>
        </authorList>
    </citation>
    <scope>NUCLEOTIDE SEQUENCE [LARGE SCALE GENOMIC DNA]</scope>
    <source>
        <strain evidence="3">CECT 4801</strain>
    </source>
</reference>
<sequence>MKRIFCLALMTGLAFAGPALAHDPQKIQKRMEERMRTLGLDVGNAYACTPDDQKKAFRDQARHLFVHVLYDHGEDAAYDYAASVGFGAARDLESINCEERLAYWEDVKETLELEEKE</sequence>
<evidence type="ECO:0000256" key="1">
    <source>
        <dbReference type="SAM" id="SignalP"/>
    </source>
</evidence>
<dbReference type="OrthoDB" id="7873575at2"/>